<keyword evidence="6" id="KW-1185">Reference proteome</keyword>
<dbReference type="PRINTS" id="PR01790">
    <property type="entry name" value="SMP30FAMILY"/>
</dbReference>
<dbReference type="Gene3D" id="2.120.10.30">
    <property type="entry name" value="TolB, C-terminal domain"/>
    <property type="match status" value="1"/>
</dbReference>
<feature type="binding site" evidence="3">
    <location>
        <position position="118"/>
    </location>
    <ligand>
        <name>substrate</name>
    </ligand>
</feature>
<feature type="binding site" evidence="3">
    <location>
        <position position="100"/>
    </location>
    <ligand>
        <name>substrate</name>
    </ligand>
</feature>
<feature type="domain" description="SMP-30/Gluconolactonase/LRE-like region" evidence="4">
    <location>
        <begin position="14"/>
        <end position="250"/>
    </location>
</feature>
<protein>
    <submittedName>
        <fullName evidence="5">SMP-30/gluconolactonase/LRE family protein</fullName>
    </submittedName>
</protein>
<dbReference type="AlphaFoldDB" id="A0A7K3M949"/>
<dbReference type="GO" id="GO:0019853">
    <property type="term" value="P:L-ascorbic acid biosynthetic process"/>
    <property type="evidence" value="ECO:0007669"/>
    <property type="project" value="TreeGrafter"/>
</dbReference>
<accession>A0A7K3M949</accession>
<dbReference type="Pfam" id="PF08450">
    <property type="entry name" value="SGL"/>
    <property type="match status" value="1"/>
</dbReference>
<evidence type="ECO:0000256" key="2">
    <source>
        <dbReference type="PIRSR" id="PIRSR605511-1"/>
    </source>
</evidence>
<reference evidence="5 6" key="1">
    <citation type="submission" date="2019-11" db="EMBL/GenBank/DDBJ databases">
        <authorList>
            <person name="Li X.-J."/>
            <person name="Feng X.-M."/>
        </authorList>
    </citation>
    <scope>NUCLEOTIDE SEQUENCE [LARGE SCALE GENOMIC DNA]</scope>
    <source>
        <strain evidence="5 6">XMNu-373</strain>
    </source>
</reference>
<comment type="similarity">
    <text evidence="1">Belongs to the SMP-30/CGR1 family.</text>
</comment>
<feature type="active site" description="Proton donor/acceptor" evidence="2">
    <location>
        <position position="192"/>
    </location>
</feature>
<evidence type="ECO:0000256" key="3">
    <source>
        <dbReference type="PIRSR" id="PIRSR605511-2"/>
    </source>
</evidence>
<comment type="cofactor">
    <cofactor evidence="3">
        <name>Zn(2+)</name>
        <dbReference type="ChEBI" id="CHEBI:29105"/>
    </cofactor>
    <text evidence="3">Binds 1 divalent metal cation per subunit.</text>
</comment>
<feature type="binding site" evidence="3">
    <location>
        <position position="146"/>
    </location>
    <ligand>
        <name>a divalent metal cation</name>
        <dbReference type="ChEBI" id="CHEBI:60240"/>
    </ligand>
</feature>
<feature type="binding site" evidence="3">
    <location>
        <position position="15"/>
    </location>
    <ligand>
        <name>a divalent metal cation</name>
        <dbReference type="ChEBI" id="CHEBI:60240"/>
    </ligand>
</feature>
<dbReference type="SUPFAM" id="SSF63829">
    <property type="entry name" value="Calcium-dependent phosphotriesterase"/>
    <property type="match status" value="1"/>
</dbReference>
<organism evidence="5 6">
    <name type="scientific">Phytoactinopolyspora mesophila</name>
    <dbReference type="NCBI Taxonomy" id="2650750"/>
    <lineage>
        <taxon>Bacteria</taxon>
        <taxon>Bacillati</taxon>
        <taxon>Actinomycetota</taxon>
        <taxon>Actinomycetes</taxon>
        <taxon>Jiangellales</taxon>
        <taxon>Jiangellaceae</taxon>
        <taxon>Phytoactinopolyspora</taxon>
    </lineage>
</organism>
<dbReference type="InterPro" id="IPR013658">
    <property type="entry name" value="SGL"/>
</dbReference>
<comment type="caution">
    <text evidence="5">The sequence shown here is derived from an EMBL/GenBank/DDBJ whole genome shotgun (WGS) entry which is preliminary data.</text>
</comment>
<evidence type="ECO:0000313" key="5">
    <source>
        <dbReference type="EMBL" id="NDL59472.1"/>
    </source>
</evidence>
<evidence type="ECO:0000313" key="6">
    <source>
        <dbReference type="Proteomes" id="UP000460435"/>
    </source>
</evidence>
<dbReference type="PANTHER" id="PTHR10907:SF47">
    <property type="entry name" value="REGUCALCIN"/>
    <property type="match status" value="1"/>
</dbReference>
<dbReference type="GO" id="GO:0005509">
    <property type="term" value="F:calcium ion binding"/>
    <property type="evidence" value="ECO:0007669"/>
    <property type="project" value="TreeGrafter"/>
</dbReference>
<dbReference type="Proteomes" id="UP000460435">
    <property type="component" value="Unassembled WGS sequence"/>
</dbReference>
<proteinExistence type="inferred from homology"/>
<dbReference type="InterPro" id="IPR011042">
    <property type="entry name" value="6-blade_b-propeller_TolB-like"/>
</dbReference>
<gene>
    <name evidence="5" type="ORF">F7O44_20575</name>
</gene>
<sequence>MKVEQLTPPVCEHGEGPAYSPRWAGPRWVDMLAGDILEMDATGAISRRNVGAVAAVIRARRGGGWIVAEERRLAIADDDSLTAPLQQWPQLWRDTQVRNNEGGCDPDGNLYLGSMAYEATPGAGTLYRIDRAGRAEAVVDAVTISNGIGWSPDGSRAYYIDTSTGRIDVFDWSSDTGLSGRREWASAPGGPDGLAVDAEGGVWVAMYGGSAIRRYDSDGRLDHVVELPVRQPTAVAFVGDELRDLVITTSRHRLGNSAEPEAGALFGIRDVGVRGLPLHEFGG</sequence>
<dbReference type="InterPro" id="IPR005511">
    <property type="entry name" value="SMP-30"/>
</dbReference>
<dbReference type="GO" id="GO:0004341">
    <property type="term" value="F:gluconolactonase activity"/>
    <property type="evidence" value="ECO:0007669"/>
    <property type="project" value="TreeGrafter"/>
</dbReference>
<dbReference type="EMBL" id="WLZY01000007">
    <property type="protein sequence ID" value="NDL59472.1"/>
    <property type="molecule type" value="Genomic_DNA"/>
</dbReference>
<feature type="binding site" evidence="3">
    <location>
        <position position="98"/>
    </location>
    <ligand>
        <name>substrate</name>
    </ligand>
</feature>
<keyword evidence="3" id="KW-0479">Metal-binding</keyword>
<evidence type="ECO:0000256" key="1">
    <source>
        <dbReference type="ARBA" id="ARBA00008853"/>
    </source>
</evidence>
<keyword evidence="3" id="KW-0862">Zinc</keyword>
<name>A0A7K3M949_9ACTN</name>
<feature type="binding site" evidence="3">
    <location>
        <position position="192"/>
    </location>
    <ligand>
        <name>a divalent metal cation</name>
        <dbReference type="ChEBI" id="CHEBI:60240"/>
    </ligand>
</feature>
<evidence type="ECO:0000259" key="4">
    <source>
        <dbReference type="Pfam" id="PF08450"/>
    </source>
</evidence>
<dbReference type="PANTHER" id="PTHR10907">
    <property type="entry name" value="REGUCALCIN"/>
    <property type="match status" value="1"/>
</dbReference>